<dbReference type="InterPro" id="IPR035386">
    <property type="entry name" value="Arm-DNA-bind_5"/>
</dbReference>
<dbReference type="OrthoDB" id="1112270at2"/>
<evidence type="ECO:0000313" key="7">
    <source>
        <dbReference type="Proteomes" id="UP000218267"/>
    </source>
</evidence>
<dbReference type="InterPro" id="IPR013762">
    <property type="entry name" value="Integrase-like_cat_sf"/>
</dbReference>
<dbReference type="Pfam" id="PF17293">
    <property type="entry name" value="Arm-DNA-bind_5"/>
    <property type="match status" value="1"/>
</dbReference>
<reference evidence="6 7" key="1">
    <citation type="journal article" date="2018" name="Mar. Genomics">
        <title>Complete genome sequence of Marinifilaceae bacterium strain SPP2, isolated from the Antarctic marine sediment.</title>
        <authorList>
            <person name="Watanabe M."/>
            <person name="Kojima H."/>
            <person name="Fukui M."/>
        </authorList>
    </citation>
    <scope>NUCLEOTIDE SEQUENCE [LARGE SCALE GENOMIC DNA]</scope>
    <source>
        <strain evidence="6 7">SPP2</strain>
    </source>
</reference>
<sequence length="398" mass="46227">MATAKLILDNRKAKKDGTFPIKLAISHKTKTSYLSGNFSIPEKYWDNGRIKRGCPDIENIRIANNKLAALLFYANDFIAELEERRRVDFMSASQIADYIKNGGKQQHASINFLEYLENYTSTIKNNNTKEKYKTTLVKLQEYADADLLFFDDITKAWLNRYKEHRQEKASAATANIDLRNIRAVFNRAIDFDEIIGQETYPFRKFEFAESKPRNLRLPADKIKLIRDFQTDNKYIALARDFFMLSFYLIGMNNSDIFDIVDIIDGRIDYDRNKTQKAYSIKVEPEAMEIIERRKGEDSFLIYQERYANARNLTKQMNKHLKELGKHETIKVPDLKMYHARHSWAGIAAKKPIGAGKPVIAQALGHGKTTVTDTYFDYDNELVDDLNRKVLDLLNQNKE</sequence>
<dbReference type="RefSeq" id="WP_096427955.1">
    <property type="nucleotide sequence ID" value="NZ_AP018042.1"/>
</dbReference>
<keyword evidence="3" id="KW-0233">DNA recombination</keyword>
<proteinExistence type="predicted"/>
<evidence type="ECO:0000313" key="6">
    <source>
        <dbReference type="EMBL" id="BAX79035.1"/>
    </source>
</evidence>
<dbReference type="KEGG" id="mbas:ALGA_0646"/>
<dbReference type="Pfam" id="PF13102">
    <property type="entry name" value="Phage_int_SAM_5"/>
    <property type="match status" value="1"/>
</dbReference>
<dbReference type="EMBL" id="AP018042">
    <property type="protein sequence ID" value="BAX79035.1"/>
    <property type="molecule type" value="Genomic_DNA"/>
</dbReference>
<accession>A0A1Y1CFD0</accession>
<dbReference type="Gene3D" id="1.10.150.130">
    <property type="match status" value="1"/>
</dbReference>
<dbReference type="InterPro" id="IPR011010">
    <property type="entry name" value="DNA_brk_join_enz"/>
</dbReference>
<evidence type="ECO:0000256" key="1">
    <source>
        <dbReference type="ARBA" id="ARBA00022908"/>
    </source>
</evidence>
<dbReference type="GO" id="GO:0003677">
    <property type="term" value="F:DNA binding"/>
    <property type="evidence" value="ECO:0007669"/>
    <property type="project" value="UniProtKB-UniRule"/>
</dbReference>
<feature type="domain" description="Core-binding (CB)" evidence="5">
    <location>
        <begin position="110"/>
        <end position="189"/>
    </location>
</feature>
<dbReference type="PROSITE" id="PS51900">
    <property type="entry name" value="CB"/>
    <property type="match status" value="1"/>
</dbReference>
<evidence type="ECO:0000259" key="5">
    <source>
        <dbReference type="PROSITE" id="PS51900"/>
    </source>
</evidence>
<dbReference type="GO" id="GO:0015074">
    <property type="term" value="P:DNA integration"/>
    <property type="evidence" value="ECO:0007669"/>
    <property type="project" value="UniProtKB-KW"/>
</dbReference>
<dbReference type="SUPFAM" id="SSF56349">
    <property type="entry name" value="DNA breaking-rejoining enzymes"/>
    <property type="match status" value="1"/>
</dbReference>
<dbReference type="AlphaFoldDB" id="A0A1Y1CFD0"/>
<dbReference type="Gene3D" id="1.10.443.10">
    <property type="entry name" value="Intergrase catalytic core"/>
    <property type="match status" value="1"/>
</dbReference>
<evidence type="ECO:0000256" key="4">
    <source>
        <dbReference type="PROSITE-ProRule" id="PRU01248"/>
    </source>
</evidence>
<name>A0A1Y1CFD0_9BACT</name>
<protein>
    <recommendedName>
        <fullName evidence="5">Core-binding (CB) domain-containing protein</fullName>
    </recommendedName>
</protein>
<gene>
    <name evidence="6" type="ORF">ALGA_0646</name>
</gene>
<dbReference type="InterPro" id="IPR044068">
    <property type="entry name" value="CB"/>
</dbReference>
<keyword evidence="1" id="KW-0229">DNA integration</keyword>
<organism evidence="6 7">
    <name type="scientific">Labilibaculum antarcticum</name>
    <dbReference type="NCBI Taxonomy" id="1717717"/>
    <lineage>
        <taxon>Bacteria</taxon>
        <taxon>Pseudomonadati</taxon>
        <taxon>Bacteroidota</taxon>
        <taxon>Bacteroidia</taxon>
        <taxon>Marinilabiliales</taxon>
        <taxon>Marinifilaceae</taxon>
        <taxon>Labilibaculum</taxon>
    </lineage>
</organism>
<dbReference type="InterPro" id="IPR025269">
    <property type="entry name" value="SAM-like_dom"/>
</dbReference>
<evidence type="ECO:0000256" key="3">
    <source>
        <dbReference type="ARBA" id="ARBA00023172"/>
    </source>
</evidence>
<evidence type="ECO:0000256" key="2">
    <source>
        <dbReference type="ARBA" id="ARBA00023125"/>
    </source>
</evidence>
<dbReference type="PANTHER" id="PTHR30349:SF64">
    <property type="entry name" value="PROPHAGE INTEGRASE INTD-RELATED"/>
    <property type="match status" value="1"/>
</dbReference>
<dbReference type="PANTHER" id="PTHR30349">
    <property type="entry name" value="PHAGE INTEGRASE-RELATED"/>
    <property type="match status" value="1"/>
</dbReference>
<reference evidence="7" key="2">
    <citation type="journal article" date="2020" name="Antonie Van Leeuwenhoek">
        <title>Labilibaculum antarcticum sp. nov., a novel facultative anaerobic, psychrotorelant bacterium isolated from marine sediment of Antarctica.</title>
        <authorList>
            <person name="Watanabe M."/>
            <person name="Kojima H."/>
            <person name="Fukui M."/>
        </authorList>
    </citation>
    <scope>NUCLEOTIDE SEQUENCE [LARGE SCALE GENOMIC DNA]</scope>
    <source>
        <strain evidence="7">SPP2</strain>
    </source>
</reference>
<dbReference type="InterPro" id="IPR010998">
    <property type="entry name" value="Integrase_recombinase_N"/>
</dbReference>
<dbReference type="InterPro" id="IPR050090">
    <property type="entry name" value="Tyrosine_recombinase_XerCD"/>
</dbReference>
<dbReference type="Proteomes" id="UP000218267">
    <property type="component" value="Chromosome"/>
</dbReference>
<keyword evidence="2 4" id="KW-0238">DNA-binding</keyword>
<dbReference type="GO" id="GO:0006310">
    <property type="term" value="P:DNA recombination"/>
    <property type="evidence" value="ECO:0007669"/>
    <property type="project" value="UniProtKB-KW"/>
</dbReference>
<keyword evidence="7" id="KW-1185">Reference proteome</keyword>